<feature type="transmembrane region" description="Helical" evidence="5">
    <location>
        <begin position="584"/>
        <end position="608"/>
    </location>
</feature>
<dbReference type="Pfam" id="PF00201">
    <property type="entry name" value="UDPGT"/>
    <property type="match status" value="1"/>
</dbReference>
<dbReference type="GO" id="GO:0046982">
    <property type="term" value="F:protein heterodimerization activity"/>
    <property type="evidence" value="ECO:0007669"/>
    <property type="project" value="InterPro"/>
</dbReference>
<dbReference type="PANTHER" id="PTHR48043">
    <property type="entry name" value="EG:EG0003.4 PROTEIN-RELATED"/>
    <property type="match status" value="1"/>
</dbReference>
<name>A0A7M7TAQ9_NASVI</name>
<dbReference type="SUPFAM" id="SSF53756">
    <property type="entry name" value="UDP-Glycosyltransferase/glycogen phosphorylase"/>
    <property type="match status" value="1"/>
</dbReference>
<dbReference type="InterPro" id="IPR000558">
    <property type="entry name" value="Histone_H2B"/>
</dbReference>
<evidence type="ECO:0000256" key="2">
    <source>
        <dbReference type="ARBA" id="ARBA00009995"/>
    </source>
</evidence>
<keyword evidence="4" id="KW-0808">Transferase</keyword>
<dbReference type="Proteomes" id="UP000002358">
    <property type="component" value="Chromosome 5"/>
</dbReference>
<keyword evidence="5" id="KW-1133">Transmembrane helix</keyword>
<dbReference type="PRINTS" id="PR00621">
    <property type="entry name" value="HISTONEH2B"/>
</dbReference>
<evidence type="ECO:0000256" key="1">
    <source>
        <dbReference type="ARBA" id="ARBA00006846"/>
    </source>
</evidence>
<dbReference type="Gene3D" id="3.40.50.2000">
    <property type="entry name" value="Glycogen Phosphorylase B"/>
    <property type="match status" value="1"/>
</dbReference>
<dbReference type="Pfam" id="PF00125">
    <property type="entry name" value="Histone"/>
    <property type="match status" value="1"/>
</dbReference>
<comment type="similarity">
    <text evidence="2">Belongs to the UDP-glycosyltransferase family.</text>
</comment>
<evidence type="ECO:0000256" key="5">
    <source>
        <dbReference type="SAM" id="Phobius"/>
    </source>
</evidence>
<evidence type="ECO:0000256" key="4">
    <source>
        <dbReference type="ARBA" id="ARBA00022679"/>
    </source>
</evidence>
<evidence type="ECO:0000313" key="7">
    <source>
        <dbReference type="EnsemblMetazoa" id="XP_031787546"/>
    </source>
</evidence>
<dbReference type="GO" id="GO:0008194">
    <property type="term" value="F:UDP-glycosyltransferase activity"/>
    <property type="evidence" value="ECO:0007669"/>
    <property type="project" value="InterPro"/>
</dbReference>
<reference evidence="7" key="1">
    <citation type="submission" date="2021-01" db="UniProtKB">
        <authorList>
            <consortium name="EnsemblMetazoa"/>
        </authorList>
    </citation>
    <scope>IDENTIFICATION</scope>
</reference>
<organism evidence="7 8">
    <name type="scientific">Nasonia vitripennis</name>
    <name type="common">Parasitic wasp</name>
    <dbReference type="NCBI Taxonomy" id="7425"/>
    <lineage>
        <taxon>Eukaryota</taxon>
        <taxon>Metazoa</taxon>
        <taxon>Ecdysozoa</taxon>
        <taxon>Arthropoda</taxon>
        <taxon>Hexapoda</taxon>
        <taxon>Insecta</taxon>
        <taxon>Pterygota</taxon>
        <taxon>Neoptera</taxon>
        <taxon>Endopterygota</taxon>
        <taxon>Hymenoptera</taxon>
        <taxon>Apocrita</taxon>
        <taxon>Proctotrupomorpha</taxon>
        <taxon>Chalcidoidea</taxon>
        <taxon>Pteromalidae</taxon>
        <taxon>Pteromalinae</taxon>
        <taxon>Nasonia</taxon>
    </lineage>
</organism>
<accession>A0A7M7TAQ9</accession>
<keyword evidence="8" id="KW-1185">Reference proteome</keyword>
<dbReference type="EnsemblMetazoa" id="XM_031931686">
    <property type="protein sequence ID" value="XP_031787546"/>
    <property type="gene ID" value="LOC100123992"/>
</dbReference>
<dbReference type="Gene3D" id="1.10.20.10">
    <property type="entry name" value="Histone, subunit A"/>
    <property type="match status" value="1"/>
</dbReference>
<evidence type="ECO:0000313" key="8">
    <source>
        <dbReference type="Proteomes" id="UP000002358"/>
    </source>
</evidence>
<protein>
    <recommendedName>
        <fullName evidence="6">Core Histone H2A/H2B/H3 domain-containing protein</fullName>
    </recommendedName>
</protein>
<keyword evidence="3" id="KW-0328">Glycosyltransferase</keyword>
<dbReference type="PROSITE" id="PS00375">
    <property type="entry name" value="UDPGT"/>
    <property type="match status" value="1"/>
</dbReference>
<evidence type="ECO:0000256" key="3">
    <source>
        <dbReference type="ARBA" id="ARBA00022676"/>
    </source>
</evidence>
<dbReference type="GO" id="GO:0005634">
    <property type="term" value="C:nucleus"/>
    <property type="evidence" value="ECO:0007669"/>
    <property type="project" value="UniProtKB-ARBA"/>
</dbReference>
<dbReference type="CDD" id="cd03784">
    <property type="entry name" value="GT1_Gtf-like"/>
    <property type="match status" value="1"/>
</dbReference>
<dbReference type="InterPro" id="IPR009072">
    <property type="entry name" value="Histone-fold"/>
</dbReference>
<dbReference type="GO" id="GO:0000786">
    <property type="term" value="C:nucleosome"/>
    <property type="evidence" value="ECO:0007669"/>
    <property type="project" value="InterPro"/>
</dbReference>
<dbReference type="FunFam" id="1.10.20.10:FF:000043">
    <property type="entry name" value="Histone H2B"/>
    <property type="match status" value="1"/>
</dbReference>
<comment type="similarity">
    <text evidence="1">Belongs to the histone H2B family.</text>
</comment>
<dbReference type="AlphaFoldDB" id="A0A7M7TAQ9"/>
<dbReference type="InterPro" id="IPR035595">
    <property type="entry name" value="UDP_glycos_trans_CS"/>
</dbReference>
<sequence length="633" mass="72065">MKKIGIVKAQKNSKNVAPMGEKKKVKKRKETYGIYVYKVLKQVHPDTGISSKAMSIMNSFINDIFERIAGEASRLSGYNKKSTITSREIQTAVRLLLPAFKMWCVLKGIAASLLLMATILCFDIRSCDGLRILGLFPFQSKSHFAMAGNLMRGLAERGHQVDVYSHFPLKQPIPNYKDYSLAGTLPDLMNNLTYQVLTQELGTPMALNNWLKISGLPVCKLMDLPVFRRLFEEPPNDPSYDLIVSEVSLSLCYLVWNRRLNVPMVDLMTTVPADWLNWARRNPVNLAVDPSFLTPYIPPMTFLERLDNVITYYTTIVKFNLGMREQDTWVEQNFGPGYPSVVEMLNDLALLLLNYQPTLNGQRTFPPSIVPVGGLHVVDRNETLPKDLQKWLDDSEAGFVYFTFGSMVRIETFPKRIIQTFYKTFEKIAPVRVLWKIVQPKELPPNLPSNVMTQTWLPQVQILKHKNIRAFITHGGLMGTHEAIYYGVPMVGIPLMADQHFNIKTYVTKGNAVKVELQEITTEKLTSAVSQVLKNPVYKKNAAQLSKSFRDQPMSPMDTAVFWIEYVARHGKNVLRLPVVDMPWWQANLLDVYGCILGALIILVYLCIKIVKMITQFFTSKLCIYTNSKTKTN</sequence>
<dbReference type="PANTHER" id="PTHR48043:SF145">
    <property type="entry name" value="FI06409P-RELATED"/>
    <property type="match status" value="1"/>
</dbReference>
<dbReference type="GeneID" id="100123992"/>
<dbReference type="CDD" id="cd22910">
    <property type="entry name" value="HFD_H2B"/>
    <property type="match status" value="1"/>
</dbReference>
<feature type="domain" description="Core Histone H2A/H2B/H3" evidence="6">
    <location>
        <begin position="23"/>
        <end position="95"/>
    </location>
</feature>
<keyword evidence="5" id="KW-0472">Membrane</keyword>
<dbReference type="RefSeq" id="XP_031787546.1">
    <property type="nucleotide sequence ID" value="XM_031931686.1"/>
</dbReference>
<dbReference type="FunFam" id="3.40.50.2000:FF:000050">
    <property type="entry name" value="UDP-glucuronosyltransferase"/>
    <property type="match status" value="1"/>
</dbReference>
<keyword evidence="5" id="KW-0812">Transmembrane</keyword>
<dbReference type="SUPFAM" id="SSF47113">
    <property type="entry name" value="Histone-fold"/>
    <property type="match status" value="1"/>
</dbReference>
<dbReference type="InterPro" id="IPR007125">
    <property type="entry name" value="H2A/H2B/H3"/>
</dbReference>
<dbReference type="InterPro" id="IPR002213">
    <property type="entry name" value="UDP_glucos_trans"/>
</dbReference>
<dbReference type="SMR" id="A0A7M7TAQ9"/>
<dbReference type="InterPro" id="IPR050271">
    <property type="entry name" value="UDP-glycosyltransferase"/>
</dbReference>
<dbReference type="GO" id="GO:0003677">
    <property type="term" value="F:DNA binding"/>
    <property type="evidence" value="ECO:0007669"/>
    <property type="project" value="InterPro"/>
</dbReference>
<dbReference type="GO" id="GO:0030527">
    <property type="term" value="F:structural constituent of chromatin"/>
    <property type="evidence" value="ECO:0007669"/>
    <property type="project" value="InterPro"/>
</dbReference>
<evidence type="ECO:0000259" key="6">
    <source>
        <dbReference type="Pfam" id="PF00125"/>
    </source>
</evidence>
<dbReference type="SMART" id="SM00427">
    <property type="entry name" value="H2B"/>
    <property type="match status" value="1"/>
</dbReference>
<proteinExistence type="inferred from homology"/>